<dbReference type="EMBL" id="GBRH01227398">
    <property type="protein sequence ID" value="JAD70497.1"/>
    <property type="molecule type" value="Transcribed_RNA"/>
</dbReference>
<proteinExistence type="predicted"/>
<organism evidence="2">
    <name type="scientific">Arundo donax</name>
    <name type="common">Giant reed</name>
    <name type="synonym">Donax arundinaceus</name>
    <dbReference type="NCBI Taxonomy" id="35708"/>
    <lineage>
        <taxon>Eukaryota</taxon>
        <taxon>Viridiplantae</taxon>
        <taxon>Streptophyta</taxon>
        <taxon>Embryophyta</taxon>
        <taxon>Tracheophyta</taxon>
        <taxon>Spermatophyta</taxon>
        <taxon>Magnoliopsida</taxon>
        <taxon>Liliopsida</taxon>
        <taxon>Poales</taxon>
        <taxon>Poaceae</taxon>
        <taxon>PACMAD clade</taxon>
        <taxon>Arundinoideae</taxon>
        <taxon>Arundineae</taxon>
        <taxon>Arundo</taxon>
    </lineage>
</organism>
<keyword evidence="1" id="KW-0732">Signal</keyword>
<evidence type="ECO:0000313" key="2">
    <source>
        <dbReference type="EMBL" id="JAD70497.1"/>
    </source>
</evidence>
<reference evidence="2" key="2">
    <citation type="journal article" date="2015" name="Data Brief">
        <title>Shoot transcriptome of the giant reed, Arundo donax.</title>
        <authorList>
            <person name="Barrero R.A."/>
            <person name="Guerrero F.D."/>
            <person name="Moolhuijzen P."/>
            <person name="Goolsby J.A."/>
            <person name="Tidwell J."/>
            <person name="Bellgard S.E."/>
            <person name="Bellgard M.I."/>
        </authorList>
    </citation>
    <scope>NUCLEOTIDE SEQUENCE</scope>
    <source>
        <tissue evidence="2">Shoot tissue taken approximately 20 cm above the soil surface</tissue>
    </source>
</reference>
<protein>
    <submittedName>
        <fullName evidence="2">Uncharacterized protein</fullName>
    </submittedName>
</protein>
<reference evidence="2" key="1">
    <citation type="submission" date="2014-09" db="EMBL/GenBank/DDBJ databases">
        <authorList>
            <person name="Magalhaes I.L.F."/>
            <person name="Oliveira U."/>
            <person name="Santos F.R."/>
            <person name="Vidigal T.H.D.A."/>
            <person name="Brescovit A.D."/>
            <person name="Santos A.J."/>
        </authorList>
    </citation>
    <scope>NUCLEOTIDE SEQUENCE</scope>
    <source>
        <tissue evidence="2">Shoot tissue taken approximately 20 cm above the soil surface</tissue>
    </source>
</reference>
<dbReference type="AlphaFoldDB" id="A0A0A9CG73"/>
<feature type="signal peptide" evidence="1">
    <location>
        <begin position="1"/>
        <end position="20"/>
    </location>
</feature>
<feature type="chain" id="PRO_5002060794" evidence="1">
    <location>
        <begin position="21"/>
        <end position="53"/>
    </location>
</feature>
<name>A0A0A9CG73_ARUDO</name>
<sequence>MMMRLPIVAVAVVVAMKMAADKDAITMRADMHGAFHSSFIVFASQFMMAQWIH</sequence>
<accession>A0A0A9CG73</accession>
<evidence type="ECO:0000256" key="1">
    <source>
        <dbReference type="SAM" id="SignalP"/>
    </source>
</evidence>